<keyword evidence="1" id="KW-1133">Transmembrane helix</keyword>
<gene>
    <name evidence="3" type="ORF">CBW46_005380</name>
</gene>
<dbReference type="InterPro" id="IPR036779">
    <property type="entry name" value="LysM_dom_sf"/>
</dbReference>
<evidence type="ECO:0000256" key="1">
    <source>
        <dbReference type="SAM" id="Phobius"/>
    </source>
</evidence>
<dbReference type="EMBL" id="NHRJ02000002">
    <property type="protein sequence ID" value="PZE21837.1"/>
    <property type="molecule type" value="Genomic_DNA"/>
</dbReference>
<feature type="transmembrane region" description="Helical" evidence="1">
    <location>
        <begin position="45"/>
        <end position="67"/>
    </location>
</feature>
<reference evidence="3" key="1">
    <citation type="submission" date="2018-06" db="EMBL/GenBank/DDBJ databases">
        <title>Paenibacillus xerothermodurans sp. nov. an extremely dry heat resistant spore forming bacterium isolated from the soil of Cape Canaveral, Florida.</title>
        <authorList>
            <person name="Seuylemezian A."/>
            <person name="Kaur N."/>
            <person name="Patil P."/>
            <person name="Patil P."/>
            <person name="Mayilraj S."/>
            <person name="Vaishampayan P."/>
        </authorList>
    </citation>
    <scope>NUCLEOTIDE SEQUENCE [LARGE SCALE GENOMIC DNA]</scope>
    <source>
        <strain evidence="3">ATCC 27380</strain>
    </source>
</reference>
<dbReference type="AlphaFoldDB" id="A0A2W1NBM8"/>
<proteinExistence type="predicted"/>
<sequence length="133" mass="14510">MFMNEQLLHKSTPSAKAMGAMRRRLSAPSIGTSGHSGTNHSLMRVFGLLGAFVIIVILTVCLAFVGVEQDVHAAADESEMSRTVEVVPGDTLWDIANENVEQGQNVRDYMNEIRTLNDLASSTLQIGQILRLP</sequence>
<accession>A0A2W1NBM8</accession>
<dbReference type="CDD" id="cd00118">
    <property type="entry name" value="LysM"/>
    <property type="match status" value="1"/>
</dbReference>
<dbReference type="RefSeq" id="WP_089198979.1">
    <property type="nucleotide sequence ID" value="NZ_NHRJ02000002.1"/>
</dbReference>
<keyword evidence="4" id="KW-1185">Reference proteome</keyword>
<keyword evidence="1" id="KW-0472">Membrane</keyword>
<evidence type="ECO:0000313" key="4">
    <source>
        <dbReference type="Proteomes" id="UP000214746"/>
    </source>
</evidence>
<dbReference type="PROSITE" id="PS51782">
    <property type="entry name" value="LYSM"/>
    <property type="match status" value="1"/>
</dbReference>
<dbReference type="SUPFAM" id="SSF54106">
    <property type="entry name" value="LysM domain"/>
    <property type="match status" value="1"/>
</dbReference>
<dbReference type="InterPro" id="IPR018392">
    <property type="entry name" value="LysM"/>
</dbReference>
<feature type="domain" description="LysM" evidence="2">
    <location>
        <begin position="82"/>
        <end position="132"/>
    </location>
</feature>
<dbReference type="Proteomes" id="UP000214746">
    <property type="component" value="Unassembled WGS sequence"/>
</dbReference>
<comment type="caution">
    <text evidence="3">The sequence shown here is derived from an EMBL/GenBank/DDBJ whole genome shotgun (WGS) entry which is preliminary data.</text>
</comment>
<dbReference type="SMART" id="SM00257">
    <property type="entry name" value="LysM"/>
    <property type="match status" value="1"/>
</dbReference>
<dbReference type="Gene3D" id="3.10.350.10">
    <property type="entry name" value="LysM domain"/>
    <property type="match status" value="1"/>
</dbReference>
<dbReference type="OrthoDB" id="9801998at2"/>
<name>A0A2W1NBM8_PAEXE</name>
<organism evidence="3 4">
    <name type="scientific">Paenibacillus xerothermodurans</name>
    <dbReference type="NCBI Taxonomy" id="1977292"/>
    <lineage>
        <taxon>Bacteria</taxon>
        <taxon>Bacillati</taxon>
        <taxon>Bacillota</taxon>
        <taxon>Bacilli</taxon>
        <taxon>Bacillales</taxon>
        <taxon>Paenibacillaceae</taxon>
        <taxon>Paenibacillus</taxon>
    </lineage>
</organism>
<dbReference type="Pfam" id="PF01476">
    <property type="entry name" value="LysM"/>
    <property type="match status" value="1"/>
</dbReference>
<keyword evidence="1" id="KW-0812">Transmembrane</keyword>
<protein>
    <submittedName>
        <fullName evidence="3">LysM peptidoglycan-binding domain-containing protein</fullName>
    </submittedName>
</protein>
<evidence type="ECO:0000313" key="3">
    <source>
        <dbReference type="EMBL" id="PZE21837.1"/>
    </source>
</evidence>
<evidence type="ECO:0000259" key="2">
    <source>
        <dbReference type="PROSITE" id="PS51782"/>
    </source>
</evidence>